<dbReference type="AlphaFoldDB" id="A0A182VJB9"/>
<evidence type="ECO:0000259" key="2">
    <source>
        <dbReference type="PROSITE" id="PS50097"/>
    </source>
</evidence>
<dbReference type="PROSITE" id="PS50097">
    <property type="entry name" value="BTB"/>
    <property type="match status" value="1"/>
</dbReference>
<evidence type="ECO:0000313" key="3">
    <source>
        <dbReference type="EnsemblMetazoa" id="AMEM015951-PA"/>
    </source>
</evidence>
<proteinExistence type="predicted"/>
<keyword evidence="4" id="KW-1185">Reference proteome</keyword>
<dbReference type="InterPro" id="IPR011333">
    <property type="entry name" value="SKP1/BTB/POZ_sf"/>
</dbReference>
<organism evidence="3 4">
    <name type="scientific">Anopheles merus</name>
    <name type="common">Mosquito</name>
    <dbReference type="NCBI Taxonomy" id="30066"/>
    <lineage>
        <taxon>Eukaryota</taxon>
        <taxon>Metazoa</taxon>
        <taxon>Ecdysozoa</taxon>
        <taxon>Arthropoda</taxon>
        <taxon>Hexapoda</taxon>
        <taxon>Insecta</taxon>
        <taxon>Pterygota</taxon>
        <taxon>Neoptera</taxon>
        <taxon>Endopterygota</taxon>
        <taxon>Diptera</taxon>
        <taxon>Nematocera</taxon>
        <taxon>Culicoidea</taxon>
        <taxon>Culicidae</taxon>
        <taxon>Anophelinae</taxon>
        <taxon>Anopheles</taxon>
    </lineage>
</organism>
<dbReference type="InterPro" id="IPR000210">
    <property type="entry name" value="BTB/POZ_dom"/>
</dbReference>
<dbReference type="Gene3D" id="3.30.710.10">
    <property type="entry name" value="Potassium Channel Kv1.1, Chain A"/>
    <property type="match status" value="1"/>
</dbReference>
<dbReference type="Proteomes" id="UP000075903">
    <property type="component" value="Unassembled WGS sequence"/>
</dbReference>
<sequence>MTADNADVTFIVQGDHLPAHRNILAARSEYFRHEPLKLDPPPAAYFFALKIGSRETGRPTAGTMPPSKEEPHRDQRSWATRGHVPRPPLPPKPKLRQTATGVGAALRWFVPQN</sequence>
<reference evidence="3" key="1">
    <citation type="submission" date="2020-05" db="UniProtKB">
        <authorList>
            <consortium name="EnsemblMetazoa"/>
        </authorList>
    </citation>
    <scope>IDENTIFICATION</scope>
    <source>
        <strain evidence="3">MAF</strain>
    </source>
</reference>
<evidence type="ECO:0000256" key="1">
    <source>
        <dbReference type="SAM" id="MobiDB-lite"/>
    </source>
</evidence>
<dbReference type="SUPFAM" id="SSF54695">
    <property type="entry name" value="POZ domain"/>
    <property type="match status" value="1"/>
</dbReference>
<feature type="region of interest" description="Disordered" evidence="1">
    <location>
        <begin position="55"/>
        <end position="98"/>
    </location>
</feature>
<dbReference type="VEuPathDB" id="VectorBase:AMEM015951"/>
<feature type="compositionally biased region" description="Basic and acidic residues" evidence="1">
    <location>
        <begin position="67"/>
        <end position="76"/>
    </location>
</feature>
<dbReference type="EnsemblMetazoa" id="AMEM015951-RA">
    <property type="protein sequence ID" value="AMEM015951-PA"/>
    <property type="gene ID" value="AMEM015951"/>
</dbReference>
<feature type="domain" description="BTB" evidence="2">
    <location>
        <begin position="6"/>
        <end position="32"/>
    </location>
</feature>
<evidence type="ECO:0000313" key="4">
    <source>
        <dbReference type="Proteomes" id="UP000075903"/>
    </source>
</evidence>
<protein>
    <submittedName>
        <fullName evidence="3">BTB domain-containing protein</fullName>
    </submittedName>
</protein>
<dbReference type="Pfam" id="PF00651">
    <property type="entry name" value="BTB"/>
    <property type="match status" value="1"/>
</dbReference>
<accession>A0A182VJB9</accession>
<name>A0A182VJB9_ANOME</name>